<sequence length="696" mass="77440">MIKKITIVLLLLALGITHNGQEAAAAPDIDGSRMIKSIFTETGTSFSGTLSSKQKSFQLLNYWDVQEVNLNLDYVVTPLSQEWITSVTLLINDKPFHSFRPSLTETKKQHLSITVPKEWLKKGDNKIDIQGYISTVAEQACSRDKVPDQWLQLYNTSSVDVKFTTQPLKGTIADFHQRFAGADAVNSGSSIITVPDQSDPAELEAAVYVLSGFAKAITADDIELPLLPYKPDYLKNKKLVVLVGLYDRLPADVKAKLGYSETSTKAWIQLLNVGEQPTLVVTSQNPELLAKAGRLVANPDLMVQLGSDTKVLDANTNVDTPKPSFETSVQFTENGDELKGPYYQEQTYYIAMPSNRSIANSGRITLDYRYAQNLDFNRSLVTVSVNEMPVGSKRLTKEMSNGDSVTFPIPSDLNVSGNYSVKVAFDLQLIDAVCTPNQEQTPWAFITNKSMIDFRTKDRTDLFFNHYPYPFLRDGVYNHVAVVLPQERDDLTYRTFSNLFNLLGRHVNGNTGDVKIYSDTAGAEELKDRNIVAVGTYKDNKLIRDHNKSLFFQYDETGQSMLSNEKMSIETEYGNHIGTLQLMESPFASGNGLLAVTGASSENYYLASKLLANEQAKWRIHGDGVVTDKDGNINAFRFKKQTGERTDTVLTDVMKRSDVLGFMTVAGLTALLILVSLILFIRKYRKKRGGTGEGKS</sequence>
<name>A0ABS4IZ61_9BACL</name>
<evidence type="ECO:0000256" key="5">
    <source>
        <dbReference type="ARBA" id="ARBA00023136"/>
    </source>
</evidence>
<dbReference type="PANTHER" id="PTHR39083:SF1">
    <property type="entry name" value="CYCLIC DI-GMP-BINDING PROTEIN"/>
    <property type="match status" value="1"/>
</dbReference>
<evidence type="ECO:0000313" key="9">
    <source>
        <dbReference type="Proteomes" id="UP001519287"/>
    </source>
</evidence>
<evidence type="ECO:0000256" key="2">
    <source>
        <dbReference type="ARBA" id="ARBA00022475"/>
    </source>
</evidence>
<evidence type="ECO:0008006" key="10">
    <source>
        <dbReference type="Google" id="ProtNLM"/>
    </source>
</evidence>
<dbReference type="EMBL" id="JAGGLB010000010">
    <property type="protein sequence ID" value="MBP1991829.1"/>
    <property type="molecule type" value="Genomic_DNA"/>
</dbReference>
<keyword evidence="4 6" id="KW-1133">Transmembrane helix</keyword>
<evidence type="ECO:0000256" key="3">
    <source>
        <dbReference type="ARBA" id="ARBA00022692"/>
    </source>
</evidence>
<dbReference type="InterPro" id="IPR018513">
    <property type="entry name" value="Cell_synthase_bac"/>
</dbReference>
<keyword evidence="7" id="KW-0732">Signal</keyword>
<comment type="subcellular location">
    <subcellularLocation>
        <location evidence="1">Cell membrane</location>
        <topology evidence="1">Single-pass membrane protein</topology>
    </subcellularLocation>
</comment>
<protein>
    <recommendedName>
        <fullName evidence="10">Cellulose synthase</fullName>
    </recommendedName>
</protein>
<evidence type="ECO:0000313" key="8">
    <source>
        <dbReference type="EMBL" id="MBP1991829.1"/>
    </source>
</evidence>
<feature type="transmembrane region" description="Helical" evidence="6">
    <location>
        <begin position="659"/>
        <end position="681"/>
    </location>
</feature>
<evidence type="ECO:0000256" key="6">
    <source>
        <dbReference type="SAM" id="Phobius"/>
    </source>
</evidence>
<evidence type="ECO:0000256" key="1">
    <source>
        <dbReference type="ARBA" id="ARBA00004162"/>
    </source>
</evidence>
<feature type="chain" id="PRO_5046582576" description="Cellulose synthase" evidence="7">
    <location>
        <begin position="25"/>
        <end position="696"/>
    </location>
</feature>
<dbReference type="Gene3D" id="2.60.120.260">
    <property type="entry name" value="Galactose-binding domain-like"/>
    <property type="match status" value="2"/>
</dbReference>
<dbReference type="Proteomes" id="UP001519287">
    <property type="component" value="Unassembled WGS sequence"/>
</dbReference>
<gene>
    <name evidence="8" type="ORF">J2Z66_003436</name>
</gene>
<dbReference type="Pfam" id="PF03170">
    <property type="entry name" value="BcsB"/>
    <property type="match status" value="1"/>
</dbReference>
<keyword evidence="3 6" id="KW-0812">Transmembrane</keyword>
<dbReference type="RefSeq" id="WP_209972550.1">
    <property type="nucleotide sequence ID" value="NZ_JAGGLB010000010.1"/>
</dbReference>
<proteinExistence type="predicted"/>
<evidence type="ECO:0000256" key="4">
    <source>
        <dbReference type="ARBA" id="ARBA00022989"/>
    </source>
</evidence>
<comment type="caution">
    <text evidence="8">The sequence shown here is derived from an EMBL/GenBank/DDBJ whole genome shotgun (WGS) entry which is preliminary data.</text>
</comment>
<accession>A0ABS4IZ61</accession>
<reference evidence="8 9" key="1">
    <citation type="submission" date="2021-03" db="EMBL/GenBank/DDBJ databases">
        <title>Genomic Encyclopedia of Type Strains, Phase IV (KMG-IV): sequencing the most valuable type-strain genomes for metagenomic binning, comparative biology and taxonomic classification.</title>
        <authorList>
            <person name="Goeker M."/>
        </authorList>
    </citation>
    <scope>NUCLEOTIDE SEQUENCE [LARGE SCALE GENOMIC DNA]</scope>
    <source>
        <strain evidence="8 9">DSM 26048</strain>
    </source>
</reference>
<feature type="signal peptide" evidence="7">
    <location>
        <begin position="1"/>
        <end position="24"/>
    </location>
</feature>
<keyword evidence="5 6" id="KW-0472">Membrane</keyword>
<keyword evidence="9" id="KW-1185">Reference proteome</keyword>
<dbReference type="PANTHER" id="PTHR39083">
    <property type="entry name" value="CYCLIC DI-GMP-BINDING PROTEIN"/>
    <property type="match status" value="1"/>
</dbReference>
<evidence type="ECO:0000256" key="7">
    <source>
        <dbReference type="SAM" id="SignalP"/>
    </source>
</evidence>
<organism evidence="8 9">
    <name type="scientific">Paenibacillus eucommiae</name>
    <dbReference type="NCBI Taxonomy" id="1355755"/>
    <lineage>
        <taxon>Bacteria</taxon>
        <taxon>Bacillati</taxon>
        <taxon>Bacillota</taxon>
        <taxon>Bacilli</taxon>
        <taxon>Bacillales</taxon>
        <taxon>Paenibacillaceae</taxon>
        <taxon>Paenibacillus</taxon>
    </lineage>
</organism>
<keyword evidence="2" id="KW-1003">Cell membrane</keyword>